<evidence type="ECO:0000313" key="2">
    <source>
        <dbReference type="Proteomes" id="UP000601522"/>
    </source>
</evidence>
<dbReference type="PANTHER" id="PTHR34547">
    <property type="entry name" value="YACP-LIKE NYN DOMAIN PROTEIN"/>
    <property type="match status" value="1"/>
</dbReference>
<accession>A0A926F056</accession>
<dbReference type="EMBL" id="JACRTK010000004">
    <property type="protein sequence ID" value="MBC8591605.1"/>
    <property type="molecule type" value="Genomic_DNA"/>
</dbReference>
<evidence type="ECO:0000313" key="1">
    <source>
        <dbReference type="EMBL" id="MBC8591605.1"/>
    </source>
</evidence>
<dbReference type="Proteomes" id="UP000601522">
    <property type="component" value="Unassembled WGS sequence"/>
</dbReference>
<dbReference type="Pfam" id="PF05991">
    <property type="entry name" value="NYN_YacP"/>
    <property type="match status" value="1"/>
</dbReference>
<organism evidence="1 2">
    <name type="scientific">Wansuia hejianensis</name>
    <dbReference type="NCBI Taxonomy" id="2763667"/>
    <lineage>
        <taxon>Bacteria</taxon>
        <taxon>Bacillati</taxon>
        <taxon>Bacillota</taxon>
        <taxon>Clostridia</taxon>
        <taxon>Lachnospirales</taxon>
        <taxon>Lachnospiraceae</taxon>
        <taxon>Wansuia</taxon>
    </lineage>
</organism>
<gene>
    <name evidence="1" type="ORF">H8689_10830</name>
</gene>
<keyword evidence="2" id="KW-1185">Reference proteome</keyword>
<proteinExistence type="predicted"/>
<protein>
    <submittedName>
        <fullName evidence="1">NYN domain-containing protein</fullName>
    </submittedName>
</protein>
<dbReference type="AlphaFoldDB" id="A0A926F056"/>
<dbReference type="RefSeq" id="WP_249324463.1">
    <property type="nucleotide sequence ID" value="NZ_JACRTK010000004.1"/>
</dbReference>
<dbReference type="CDD" id="cd10912">
    <property type="entry name" value="PIN_YacP-like"/>
    <property type="match status" value="1"/>
</dbReference>
<name>A0A926F056_9FIRM</name>
<dbReference type="InterPro" id="IPR010298">
    <property type="entry name" value="YacP-like"/>
</dbReference>
<comment type="caution">
    <text evidence="1">The sequence shown here is derived from an EMBL/GenBank/DDBJ whole genome shotgun (WGS) entry which is preliminary data.</text>
</comment>
<reference evidence="1 2" key="1">
    <citation type="submission" date="2020-08" db="EMBL/GenBank/DDBJ databases">
        <title>Genome public.</title>
        <authorList>
            <person name="Liu C."/>
            <person name="Sun Q."/>
        </authorList>
    </citation>
    <scope>NUCLEOTIDE SEQUENCE [LARGE SCALE GENOMIC DNA]</scope>
    <source>
        <strain evidence="1 2">NSJ-26</strain>
    </source>
</reference>
<sequence>MKKKNLEHKEYLFVDGYNIINSWDSLKEKQCISLEEARDELIEILAEYHHYSGIEISVVFDAYKVKGNMGGEESYKGIKVIYTKEKETADHYIERTLDSLGRMKRIRVATSDWLEQQIVLSRGGTRISARELEVEIFNAMNMAKRKRKDINKENNLQLGRLGEELLKKLDNWNKSSD</sequence>
<dbReference type="PANTHER" id="PTHR34547:SF1">
    <property type="entry name" value="YACP-LIKE NYN DOMAIN PROTEIN"/>
    <property type="match status" value="1"/>
</dbReference>